<keyword evidence="2" id="KW-0812">Transmembrane</keyword>
<dbReference type="Proteomes" id="UP001309876">
    <property type="component" value="Unassembled WGS sequence"/>
</dbReference>
<feature type="signal peptide" evidence="3">
    <location>
        <begin position="1"/>
        <end position="16"/>
    </location>
</feature>
<evidence type="ECO:0000256" key="2">
    <source>
        <dbReference type="SAM" id="Phobius"/>
    </source>
</evidence>
<sequence>MALFSLLYSAIVTSAAQRQPFVELKPDKQESRSNAKLTILLDYLSYPIFYSCVATARVPSDVKLETTGVLDLSLLTRDTSILAALDLSNAIWGYGAGLPVWMTANRSFETLVPSHQVTGDILVSNVAYGVKPQCVLVPSSQVNATYAANSVLGSILINFADRGCEIDDIDPWPITSSRLLYTYTWKQHCTGSSDAQDRIAIFAAAFDAASGNKLSNLTVISCFPTYWSTSRALTMSFDSSVAKHIVSDEPEEGKDDIQLTGEASLAFRALHDGLSLTRTQEGSGVLEADSFGRVVHGYARRLRPDILIDRGALLQATETVYSTFFAALATTELMQQPGEVRMLDAQLFSDVTRLFASLPIAYVLIFLLFSMMLSTIGIFVHAERRKSSLQEEPRGLLWWAMILSSSDLMTFVEDFKAQHPVVEKPGEHIEKYWDVKSAKCWCEHRTDGVGGRIRLADLEERIPGRSSWQKFTQGLRWSRRGKKPSKKSELVEQMPLKAQAGSVTATADQHAMN</sequence>
<gene>
    <name evidence="4" type="ORF">LTR05_005872</name>
</gene>
<accession>A0AAN7YGF4</accession>
<keyword evidence="3" id="KW-0732">Signal</keyword>
<evidence type="ECO:0000256" key="1">
    <source>
        <dbReference type="SAM" id="MobiDB-lite"/>
    </source>
</evidence>
<comment type="caution">
    <text evidence="4">The sequence shown here is derived from an EMBL/GenBank/DDBJ whole genome shotgun (WGS) entry which is preliminary data.</text>
</comment>
<feature type="transmembrane region" description="Helical" evidence="2">
    <location>
        <begin position="360"/>
        <end position="380"/>
    </location>
</feature>
<keyword evidence="5" id="KW-1185">Reference proteome</keyword>
<organism evidence="4 5">
    <name type="scientific">Lithohypha guttulata</name>
    <dbReference type="NCBI Taxonomy" id="1690604"/>
    <lineage>
        <taxon>Eukaryota</taxon>
        <taxon>Fungi</taxon>
        <taxon>Dikarya</taxon>
        <taxon>Ascomycota</taxon>
        <taxon>Pezizomycotina</taxon>
        <taxon>Eurotiomycetes</taxon>
        <taxon>Chaetothyriomycetidae</taxon>
        <taxon>Chaetothyriales</taxon>
        <taxon>Trichomeriaceae</taxon>
        <taxon>Lithohypha</taxon>
    </lineage>
</organism>
<reference evidence="4 5" key="1">
    <citation type="submission" date="2023-08" db="EMBL/GenBank/DDBJ databases">
        <title>Black Yeasts Isolated from many extreme environments.</title>
        <authorList>
            <person name="Coleine C."/>
            <person name="Stajich J.E."/>
            <person name="Selbmann L."/>
        </authorList>
    </citation>
    <scope>NUCLEOTIDE SEQUENCE [LARGE SCALE GENOMIC DNA]</scope>
    <source>
        <strain evidence="4 5">CCFEE 5910</strain>
    </source>
</reference>
<dbReference type="EMBL" id="JAVRRJ010000005">
    <property type="protein sequence ID" value="KAK5084793.1"/>
    <property type="molecule type" value="Genomic_DNA"/>
</dbReference>
<keyword evidence="2" id="KW-0472">Membrane</keyword>
<protein>
    <submittedName>
        <fullName evidence="4">Uncharacterized protein</fullName>
    </submittedName>
</protein>
<evidence type="ECO:0000256" key="3">
    <source>
        <dbReference type="SAM" id="SignalP"/>
    </source>
</evidence>
<proteinExistence type="predicted"/>
<feature type="region of interest" description="Disordered" evidence="1">
    <location>
        <begin position="478"/>
        <end position="513"/>
    </location>
</feature>
<keyword evidence="2" id="KW-1133">Transmembrane helix</keyword>
<evidence type="ECO:0000313" key="5">
    <source>
        <dbReference type="Proteomes" id="UP001309876"/>
    </source>
</evidence>
<feature type="compositionally biased region" description="Polar residues" evidence="1">
    <location>
        <begin position="501"/>
        <end position="513"/>
    </location>
</feature>
<dbReference type="AlphaFoldDB" id="A0AAN7YGF4"/>
<evidence type="ECO:0000313" key="4">
    <source>
        <dbReference type="EMBL" id="KAK5084793.1"/>
    </source>
</evidence>
<feature type="chain" id="PRO_5043026991" evidence="3">
    <location>
        <begin position="17"/>
        <end position="513"/>
    </location>
</feature>
<name>A0AAN7YGF4_9EURO</name>